<feature type="domain" description="DNA primase large subunit C-terminal" evidence="8">
    <location>
        <begin position="409"/>
        <end position="579"/>
    </location>
</feature>
<evidence type="ECO:0000256" key="1">
    <source>
        <dbReference type="ARBA" id="ARBA00001966"/>
    </source>
</evidence>
<dbReference type="Proteomes" id="UP000752696">
    <property type="component" value="Unassembled WGS sequence"/>
</dbReference>
<dbReference type="Pfam" id="PF26466">
    <property type="entry name" value="DNA_primase_lrg_N"/>
    <property type="match status" value="1"/>
</dbReference>
<evidence type="ECO:0000256" key="3">
    <source>
        <dbReference type="ARBA" id="ARBA00022515"/>
    </source>
</evidence>
<keyword evidence="5" id="KW-0479">Metal-binding</keyword>
<keyword evidence="10" id="KW-1185">Reference proteome</keyword>
<organism evidence="9 10">
    <name type="scientific">Heterotrigona itama</name>
    <dbReference type="NCBI Taxonomy" id="395501"/>
    <lineage>
        <taxon>Eukaryota</taxon>
        <taxon>Metazoa</taxon>
        <taxon>Ecdysozoa</taxon>
        <taxon>Arthropoda</taxon>
        <taxon>Hexapoda</taxon>
        <taxon>Insecta</taxon>
        <taxon>Pterygota</taxon>
        <taxon>Neoptera</taxon>
        <taxon>Endopterygota</taxon>
        <taxon>Hymenoptera</taxon>
        <taxon>Apocrita</taxon>
        <taxon>Aculeata</taxon>
        <taxon>Apoidea</taxon>
        <taxon>Anthophila</taxon>
        <taxon>Apidae</taxon>
        <taxon>Heterotrigona</taxon>
    </lineage>
</organism>
<dbReference type="AlphaFoldDB" id="A0A6V7GWC3"/>
<proteinExistence type="predicted"/>
<dbReference type="Pfam" id="PF04104">
    <property type="entry name" value="DNA_primase_lrg"/>
    <property type="match status" value="1"/>
</dbReference>
<dbReference type="GO" id="GO:0006270">
    <property type="term" value="P:DNA replication initiation"/>
    <property type="evidence" value="ECO:0007669"/>
    <property type="project" value="TreeGrafter"/>
</dbReference>
<dbReference type="EMBL" id="CAJDYZ010003373">
    <property type="protein sequence ID" value="CAD1470048.1"/>
    <property type="molecule type" value="Genomic_DNA"/>
</dbReference>
<evidence type="ECO:0000259" key="8">
    <source>
        <dbReference type="Pfam" id="PF04104"/>
    </source>
</evidence>
<dbReference type="InterPro" id="IPR007238">
    <property type="entry name" value="DNA_primase_lsu_euk/arc"/>
</dbReference>
<comment type="caution">
    <text evidence="9">The sequence shown here is derived from an EMBL/GenBank/DDBJ whole genome shotgun (WGS) entry which is preliminary data.</text>
</comment>
<keyword evidence="6" id="KW-0408">Iron</keyword>
<gene>
    <name evidence="9" type="ORF">MHI_LOCUS175719</name>
</gene>
<evidence type="ECO:0000256" key="2">
    <source>
        <dbReference type="ARBA" id="ARBA00022485"/>
    </source>
</evidence>
<dbReference type="GO" id="GO:0051539">
    <property type="term" value="F:4 iron, 4 sulfur cluster binding"/>
    <property type="evidence" value="ECO:0007669"/>
    <property type="project" value="UniProtKB-KW"/>
</dbReference>
<dbReference type="InterPro" id="IPR058560">
    <property type="entry name" value="DNA_primase_C"/>
</dbReference>
<sequence>LTFHAECVLIGFKLIKDYNEICNTLLMILENNRYFSNLHGKYGRKKHTASVKKKVIFPVKCARIGFKLKITAPTAEYAIHFQRFSNSKSIFYDRFLTGKWRSIPHLGFQIVHHSLIGQNRPGQPPVRTYGCGGDQFNHFLRTEPEPGDASASHTLFSNVHFSLKMFYIKPPTGKISFHIIEKCVLDRLEYMQLLYESKPHEFNGDLEYLLENSVYDKIGHFILRLLASISQELFNYWIVRETLLFQTRLNYILPRQLYRLFKSILHQSEELKDKKGLINKTLIDICSFFSKPLVFKHIVSKNHTKNCNFLKTKVRYEIVPDLIKKRELDLNAGYAIVYCSKLKEVLKSLFYTHISKEVICMKSKAQHTINQDIRLDYLYYKIRSKVFRGNQTSIKQGYITKENIDIEVKNFPLCMQHLHIRLRRVHRLSHYARFYYSLFLKDGGMQLEDAINYWKEEYSKPHSCSSHCSHNWEANERKFMYSIRHFYGLEGSRKNYKSPACELMCMSSSSPMYEGGCPFKSFDINTLKHLLSLSLSNDHVTNLLKTLSPQIPQTSCAKFFKILNQDSNDIVINSPLQYYLAMIN</sequence>
<reference evidence="9" key="1">
    <citation type="submission" date="2020-07" db="EMBL/GenBank/DDBJ databases">
        <authorList>
            <person name="Nazaruddin N."/>
        </authorList>
    </citation>
    <scope>NUCLEOTIDE SEQUENCE</scope>
</reference>
<keyword evidence="3" id="KW-0639">Primosome</keyword>
<evidence type="ECO:0000313" key="10">
    <source>
        <dbReference type="Proteomes" id="UP000752696"/>
    </source>
</evidence>
<dbReference type="PANTHER" id="PTHR10537">
    <property type="entry name" value="DNA PRIMASE LARGE SUBUNIT"/>
    <property type="match status" value="1"/>
</dbReference>
<dbReference type="PANTHER" id="PTHR10537:SF4">
    <property type="entry name" value="DNA PRIMASE LARGE SUBUNIT"/>
    <property type="match status" value="1"/>
</dbReference>
<dbReference type="GO" id="GO:0046872">
    <property type="term" value="F:metal ion binding"/>
    <property type="evidence" value="ECO:0007669"/>
    <property type="project" value="UniProtKB-KW"/>
</dbReference>
<keyword evidence="2" id="KW-0004">4Fe-4S</keyword>
<dbReference type="OrthoDB" id="421393at2759"/>
<evidence type="ECO:0000256" key="4">
    <source>
        <dbReference type="ARBA" id="ARBA00022705"/>
    </source>
</evidence>
<evidence type="ECO:0000313" key="9">
    <source>
        <dbReference type="EMBL" id="CAD1470048.1"/>
    </source>
</evidence>
<dbReference type="GO" id="GO:0006269">
    <property type="term" value="P:DNA replication, synthesis of primer"/>
    <property type="evidence" value="ECO:0007669"/>
    <property type="project" value="UniProtKB-KW"/>
</dbReference>
<evidence type="ECO:0000256" key="6">
    <source>
        <dbReference type="ARBA" id="ARBA00023004"/>
    </source>
</evidence>
<comment type="cofactor">
    <cofactor evidence="1">
        <name>[4Fe-4S] cluster</name>
        <dbReference type="ChEBI" id="CHEBI:49883"/>
    </cofactor>
</comment>
<name>A0A6V7GWC3_9HYME</name>
<keyword evidence="4" id="KW-0235">DNA replication</keyword>
<protein>
    <recommendedName>
        <fullName evidence="8">DNA primase large subunit C-terminal domain-containing protein</fullName>
    </recommendedName>
</protein>
<dbReference type="Gene3D" id="1.20.930.80">
    <property type="match status" value="1"/>
</dbReference>
<evidence type="ECO:0000256" key="7">
    <source>
        <dbReference type="ARBA" id="ARBA00023014"/>
    </source>
</evidence>
<feature type="non-terminal residue" evidence="9">
    <location>
        <position position="1"/>
    </location>
</feature>
<keyword evidence="7" id="KW-0411">Iron-sulfur</keyword>
<accession>A0A6V7GWC3</accession>
<evidence type="ECO:0000256" key="5">
    <source>
        <dbReference type="ARBA" id="ARBA00022723"/>
    </source>
</evidence>
<dbReference type="GO" id="GO:0005658">
    <property type="term" value="C:alpha DNA polymerase:primase complex"/>
    <property type="evidence" value="ECO:0007669"/>
    <property type="project" value="TreeGrafter"/>
</dbReference>